<organism evidence="1">
    <name type="scientific">Candidatus Kentrum sp. TC</name>
    <dbReference type="NCBI Taxonomy" id="2126339"/>
    <lineage>
        <taxon>Bacteria</taxon>
        <taxon>Pseudomonadati</taxon>
        <taxon>Pseudomonadota</taxon>
        <taxon>Gammaproteobacteria</taxon>
        <taxon>Candidatus Kentrum</taxon>
    </lineage>
</organism>
<protein>
    <submittedName>
        <fullName evidence="1">Uncharacterized protein</fullName>
    </submittedName>
</protein>
<accession>A0A450YZT2</accession>
<reference evidence="1" key="1">
    <citation type="submission" date="2019-02" db="EMBL/GenBank/DDBJ databases">
        <authorList>
            <person name="Gruber-Vodicka R. H."/>
            <person name="Seah K. B. B."/>
        </authorList>
    </citation>
    <scope>NUCLEOTIDE SEQUENCE</scope>
    <source>
        <strain evidence="1">BECK_BZ125</strain>
    </source>
</reference>
<sequence>MNRRRCQGGAALAALGQYPRHIDFGKQRLGFGGGDEANGHADDESRSCALPMALRGASGIFSVRLGDDVIIVDELDDIEAEMGEARLGHANPDHLYVADDGFPGKDGRNASRYRQWVEFASIR</sequence>
<evidence type="ECO:0000313" key="1">
    <source>
        <dbReference type="EMBL" id="VFK47046.1"/>
    </source>
</evidence>
<proteinExistence type="predicted"/>
<name>A0A450YZT2_9GAMM</name>
<dbReference type="AlphaFoldDB" id="A0A450YZT2"/>
<dbReference type="EMBL" id="CAADFT010000075">
    <property type="protein sequence ID" value="VFK47046.1"/>
    <property type="molecule type" value="Genomic_DNA"/>
</dbReference>
<gene>
    <name evidence="1" type="ORF">BECKTC1821E_GA0114239_107511</name>
</gene>